<feature type="non-terminal residue" evidence="3">
    <location>
        <position position="106"/>
    </location>
</feature>
<sequence length="106" mass="11843">IFKGTVISDRWILTAAHCINPIIPFKVSKIVETKLHPLHNKSTLENDIALLKLDTPLIFNHLVSPICLPTPSQKIPDDGLAVATGYGKYNENFLSLIQLTRSPEKR</sequence>
<proteinExistence type="predicted"/>
<dbReference type="InterPro" id="IPR001254">
    <property type="entry name" value="Trypsin_dom"/>
</dbReference>
<keyword evidence="4" id="KW-1185">Reference proteome</keyword>
<evidence type="ECO:0000256" key="1">
    <source>
        <dbReference type="ARBA" id="ARBA00023157"/>
    </source>
</evidence>
<reference evidence="3" key="1">
    <citation type="submission" date="2023-10" db="EMBL/GenBank/DDBJ databases">
        <title>Genome assembly of Pristionchus species.</title>
        <authorList>
            <person name="Yoshida K."/>
            <person name="Sommer R.J."/>
        </authorList>
    </citation>
    <scope>NUCLEOTIDE SEQUENCE</scope>
    <source>
        <strain evidence="3">RS0144</strain>
    </source>
</reference>
<protein>
    <recommendedName>
        <fullName evidence="2">Peptidase S1 domain-containing protein</fullName>
    </recommendedName>
</protein>
<accession>A0AAV5UHS5</accession>
<dbReference type="PROSITE" id="PS00134">
    <property type="entry name" value="TRYPSIN_HIS"/>
    <property type="match status" value="1"/>
</dbReference>
<dbReference type="SUPFAM" id="SSF50494">
    <property type="entry name" value="Trypsin-like serine proteases"/>
    <property type="match status" value="1"/>
</dbReference>
<dbReference type="InterPro" id="IPR001314">
    <property type="entry name" value="Peptidase_S1A"/>
</dbReference>
<dbReference type="PROSITE" id="PS50240">
    <property type="entry name" value="TRYPSIN_DOM"/>
    <property type="match status" value="1"/>
</dbReference>
<dbReference type="AlphaFoldDB" id="A0AAV5UHS5"/>
<dbReference type="InterPro" id="IPR018114">
    <property type="entry name" value="TRYPSIN_HIS"/>
</dbReference>
<evidence type="ECO:0000259" key="2">
    <source>
        <dbReference type="PROSITE" id="PS50240"/>
    </source>
</evidence>
<dbReference type="PANTHER" id="PTHR24252">
    <property type="entry name" value="ACROSIN-RELATED"/>
    <property type="match status" value="1"/>
</dbReference>
<dbReference type="GO" id="GO:0006508">
    <property type="term" value="P:proteolysis"/>
    <property type="evidence" value="ECO:0007669"/>
    <property type="project" value="InterPro"/>
</dbReference>
<feature type="domain" description="Peptidase S1" evidence="2">
    <location>
        <begin position="1"/>
        <end position="106"/>
    </location>
</feature>
<dbReference type="InterPro" id="IPR009003">
    <property type="entry name" value="Peptidase_S1_PA"/>
</dbReference>
<dbReference type="EMBL" id="BTSX01000006">
    <property type="protein sequence ID" value="GMT06006.1"/>
    <property type="molecule type" value="Genomic_DNA"/>
</dbReference>
<dbReference type="Proteomes" id="UP001432027">
    <property type="component" value="Unassembled WGS sequence"/>
</dbReference>
<gene>
    <name evidence="3" type="ORF">PENTCL1PPCAC_28180</name>
</gene>
<comment type="caution">
    <text evidence="3">The sequence shown here is derived from an EMBL/GenBank/DDBJ whole genome shotgun (WGS) entry which is preliminary data.</text>
</comment>
<dbReference type="GO" id="GO:0004252">
    <property type="term" value="F:serine-type endopeptidase activity"/>
    <property type="evidence" value="ECO:0007669"/>
    <property type="project" value="InterPro"/>
</dbReference>
<dbReference type="InterPro" id="IPR043504">
    <property type="entry name" value="Peptidase_S1_PA_chymotrypsin"/>
</dbReference>
<evidence type="ECO:0000313" key="4">
    <source>
        <dbReference type="Proteomes" id="UP001432027"/>
    </source>
</evidence>
<dbReference type="Pfam" id="PF00089">
    <property type="entry name" value="Trypsin"/>
    <property type="match status" value="1"/>
</dbReference>
<feature type="non-terminal residue" evidence="3">
    <location>
        <position position="1"/>
    </location>
</feature>
<dbReference type="Gene3D" id="2.40.10.10">
    <property type="entry name" value="Trypsin-like serine proteases"/>
    <property type="match status" value="2"/>
</dbReference>
<dbReference type="PANTHER" id="PTHR24252:SF7">
    <property type="entry name" value="HYALIN"/>
    <property type="match status" value="1"/>
</dbReference>
<dbReference type="PRINTS" id="PR00722">
    <property type="entry name" value="CHYMOTRYPSIN"/>
</dbReference>
<evidence type="ECO:0000313" key="3">
    <source>
        <dbReference type="EMBL" id="GMT06006.1"/>
    </source>
</evidence>
<keyword evidence="1" id="KW-1015">Disulfide bond</keyword>
<organism evidence="3 4">
    <name type="scientific">Pristionchus entomophagus</name>
    <dbReference type="NCBI Taxonomy" id="358040"/>
    <lineage>
        <taxon>Eukaryota</taxon>
        <taxon>Metazoa</taxon>
        <taxon>Ecdysozoa</taxon>
        <taxon>Nematoda</taxon>
        <taxon>Chromadorea</taxon>
        <taxon>Rhabditida</taxon>
        <taxon>Rhabditina</taxon>
        <taxon>Diplogasteromorpha</taxon>
        <taxon>Diplogasteroidea</taxon>
        <taxon>Neodiplogasteridae</taxon>
        <taxon>Pristionchus</taxon>
    </lineage>
</organism>
<name>A0AAV5UHS5_9BILA</name>